<feature type="signal peptide" evidence="1">
    <location>
        <begin position="1"/>
        <end position="28"/>
    </location>
</feature>
<protein>
    <recommendedName>
        <fullName evidence="4">DUF3465 domain-containing protein</fullName>
    </recommendedName>
</protein>
<organism evidence="2 3">
    <name type="scientific">Gluconobacter frateurii NRIC 0228</name>
    <dbReference type="NCBI Taxonomy" id="1307946"/>
    <lineage>
        <taxon>Bacteria</taxon>
        <taxon>Pseudomonadati</taxon>
        <taxon>Pseudomonadota</taxon>
        <taxon>Alphaproteobacteria</taxon>
        <taxon>Acetobacterales</taxon>
        <taxon>Acetobacteraceae</taxon>
        <taxon>Gluconobacter</taxon>
    </lineage>
</organism>
<feature type="chain" id="PRO_5046809792" description="DUF3465 domain-containing protein" evidence="1">
    <location>
        <begin position="29"/>
        <end position="160"/>
    </location>
</feature>
<evidence type="ECO:0000313" key="3">
    <source>
        <dbReference type="Proteomes" id="UP001061070"/>
    </source>
</evidence>
<dbReference type="EMBL" id="BAQW01000001">
    <property type="protein sequence ID" value="GBR08642.1"/>
    <property type="molecule type" value="Genomic_DNA"/>
</dbReference>
<name>A0ABQ0Q887_9PROT</name>
<evidence type="ECO:0008006" key="4">
    <source>
        <dbReference type="Google" id="ProtNLM"/>
    </source>
</evidence>
<evidence type="ECO:0000313" key="2">
    <source>
        <dbReference type="EMBL" id="GBR08642.1"/>
    </source>
</evidence>
<reference evidence="2" key="1">
    <citation type="submission" date="2013-04" db="EMBL/GenBank/DDBJ databases">
        <title>The genome sequencing project of 58 acetic acid bacteria.</title>
        <authorList>
            <person name="Okamoto-Kainuma A."/>
            <person name="Ishikawa M."/>
            <person name="Umino S."/>
            <person name="Koizumi Y."/>
            <person name="Shiwa Y."/>
            <person name="Yoshikawa H."/>
            <person name="Matsutani M."/>
            <person name="Matsushita K."/>
        </authorList>
    </citation>
    <scope>NUCLEOTIDE SEQUENCE</scope>
    <source>
        <strain evidence="2">NRIC 0228</strain>
    </source>
</reference>
<sequence>MEGAFSMMSRLKLLALMACLGAPLAASAQSVGSMPATCDNAKFLNDQQTFEQRGATRTDLPEHICGRVIAVAQRAQRTRSGWHGYFYLDVGQGVSIRIVSGLDEMSAPQWPWVQKGDTVEVQGRYYYDSLRKQGIDWTHHGTSRKWPWAGYVTVNGHRYE</sequence>
<keyword evidence="3" id="KW-1185">Reference proteome</keyword>
<keyword evidence="1" id="KW-0732">Signal</keyword>
<accession>A0ABQ0Q887</accession>
<dbReference type="Proteomes" id="UP001061070">
    <property type="component" value="Unassembled WGS sequence"/>
</dbReference>
<evidence type="ECO:0000256" key="1">
    <source>
        <dbReference type="SAM" id="SignalP"/>
    </source>
</evidence>
<proteinExistence type="predicted"/>
<comment type="caution">
    <text evidence="2">The sequence shown here is derived from an EMBL/GenBank/DDBJ whole genome shotgun (WGS) entry which is preliminary data.</text>
</comment>
<gene>
    <name evidence="2" type="ORF">AA0228_0411</name>
</gene>